<dbReference type="Proteomes" id="UP001287356">
    <property type="component" value="Unassembled WGS sequence"/>
</dbReference>
<evidence type="ECO:0000256" key="4">
    <source>
        <dbReference type="ARBA" id="ARBA00023136"/>
    </source>
</evidence>
<dbReference type="Pfam" id="PF01284">
    <property type="entry name" value="MARVEL"/>
    <property type="match status" value="1"/>
</dbReference>
<keyword evidence="3 5" id="KW-1133">Transmembrane helix</keyword>
<evidence type="ECO:0000256" key="3">
    <source>
        <dbReference type="ARBA" id="ARBA00022989"/>
    </source>
</evidence>
<dbReference type="EMBL" id="JAULSN010000003">
    <property type="protein sequence ID" value="KAK3377381.1"/>
    <property type="molecule type" value="Genomic_DNA"/>
</dbReference>
<reference evidence="7" key="1">
    <citation type="journal article" date="2023" name="Mol. Phylogenet. Evol.">
        <title>Genome-scale phylogeny and comparative genomics of the fungal order Sordariales.</title>
        <authorList>
            <person name="Hensen N."/>
            <person name="Bonometti L."/>
            <person name="Westerberg I."/>
            <person name="Brannstrom I.O."/>
            <person name="Guillou S."/>
            <person name="Cros-Aarteil S."/>
            <person name="Calhoun S."/>
            <person name="Haridas S."/>
            <person name="Kuo A."/>
            <person name="Mondo S."/>
            <person name="Pangilinan J."/>
            <person name="Riley R."/>
            <person name="LaButti K."/>
            <person name="Andreopoulos B."/>
            <person name="Lipzen A."/>
            <person name="Chen C."/>
            <person name="Yan M."/>
            <person name="Daum C."/>
            <person name="Ng V."/>
            <person name="Clum A."/>
            <person name="Steindorff A."/>
            <person name="Ohm R.A."/>
            <person name="Martin F."/>
            <person name="Silar P."/>
            <person name="Natvig D.O."/>
            <person name="Lalanne C."/>
            <person name="Gautier V."/>
            <person name="Ament-Velasquez S.L."/>
            <person name="Kruys A."/>
            <person name="Hutchinson M.I."/>
            <person name="Powell A.J."/>
            <person name="Barry K."/>
            <person name="Miller A.N."/>
            <person name="Grigoriev I.V."/>
            <person name="Debuchy R."/>
            <person name="Gladieux P."/>
            <person name="Hiltunen Thoren M."/>
            <person name="Johannesson H."/>
        </authorList>
    </citation>
    <scope>NUCLEOTIDE SEQUENCE</scope>
    <source>
        <strain evidence="7">CBS 958.72</strain>
    </source>
</reference>
<feature type="transmembrane region" description="Helical" evidence="5">
    <location>
        <begin position="102"/>
        <end position="118"/>
    </location>
</feature>
<dbReference type="PANTHER" id="PTHR39608">
    <property type="entry name" value="INTEGRAL MEMBRANE PROTEIN (AFU_ORTHOLOGUE AFUA_5G08640)"/>
    <property type="match status" value="1"/>
</dbReference>
<keyword evidence="8" id="KW-1185">Reference proteome</keyword>
<evidence type="ECO:0000313" key="7">
    <source>
        <dbReference type="EMBL" id="KAK3377381.1"/>
    </source>
</evidence>
<feature type="transmembrane region" description="Helical" evidence="5">
    <location>
        <begin position="45"/>
        <end position="63"/>
    </location>
</feature>
<evidence type="ECO:0000259" key="6">
    <source>
        <dbReference type="Pfam" id="PF01284"/>
    </source>
</evidence>
<reference evidence="7" key="2">
    <citation type="submission" date="2023-06" db="EMBL/GenBank/DDBJ databases">
        <authorList>
            <consortium name="Lawrence Berkeley National Laboratory"/>
            <person name="Haridas S."/>
            <person name="Hensen N."/>
            <person name="Bonometti L."/>
            <person name="Westerberg I."/>
            <person name="Brannstrom I.O."/>
            <person name="Guillou S."/>
            <person name="Cros-Aarteil S."/>
            <person name="Calhoun S."/>
            <person name="Kuo A."/>
            <person name="Mondo S."/>
            <person name="Pangilinan J."/>
            <person name="Riley R."/>
            <person name="Labutti K."/>
            <person name="Andreopoulos B."/>
            <person name="Lipzen A."/>
            <person name="Chen C."/>
            <person name="Yanf M."/>
            <person name="Daum C."/>
            <person name="Ng V."/>
            <person name="Clum A."/>
            <person name="Steindorff A."/>
            <person name="Ohm R."/>
            <person name="Martin F."/>
            <person name="Silar P."/>
            <person name="Natvig D."/>
            <person name="Lalanne C."/>
            <person name="Gautier V."/>
            <person name="Ament-Velasquez S.L."/>
            <person name="Kruys A."/>
            <person name="Hutchinson M.I."/>
            <person name="Powell A.J."/>
            <person name="Barry K."/>
            <person name="Miller A.N."/>
            <person name="Grigoriev I.V."/>
            <person name="Debuchy R."/>
            <person name="Gladieux P."/>
            <person name="Thoren M.H."/>
            <person name="Johannesson H."/>
        </authorList>
    </citation>
    <scope>NUCLEOTIDE SEQUENCE</scope>
    <source>
        <strain evidence="7">CBS 958.72</strain>
    </source>
</reference>
<evidence type="ECO:0000256" key="2">
    <source>
        <dbReference type="ARBA" id="ARBA00022692"/>
    </source>
</evidence>
<feature type="transmembrane region" description="Helical" evidence="5">
    <location>
        <begin position="69"/>
        <end position="90"/>
    </location>
</feature>
<name>A0AAE0NB25_9PEZI</name>
<keyword evidence="4 5" id="KW-0472">Membrane</keyword>
<dbReference type="InterPro" id="IPR008253">
    <property type="entry name" value="Marvel"/>
</dbReference>
<comment type="subcellular location">
    <subcellularLocation>
        <location evidence="1">Membrane</location>
        <topology evidence="1">Multi-pass membrane protein</topology>
    </subcellularLocation>
</comment>
<feature type="transmembrane region" description="Helical" evidence="5">
    <location>
        <begin position="138"/>
        <end position="165"/>
    </location>
</feature>
<comment type="caution">
    <text evidence="7">The sequence shown here is derived from an EMBL/GenBank/DDBJ whole genome shotgun (WGS) entry which is preliminary data.</text>
</comment>
<protein>
    <recommendedName>
        <fullName evidence="6">MARVEL domain-containing protein</fullName>
    </recommendedName>
</protein>
<evidence type="ECO:0000313" key="8">
    <source>
        <dbReference type="Proteomes" id="UP001287356"/>
    </source>
</evidence>
<keyword evidence="2 5" id="KW-0812">Transmembrane</keyword>
<dbReference type="AlphaFoldDB" id="A0AAE0NB25"/>
<feature type="transmembrane region" description="Helical" evidence="5">
    <location>
        <begin position="12"/>
        <end position="33"/>
    </location>
</feature>
<dbReference type="PANTHER" id="PTHR39608:SF1">
    <property type="entry name" value="INTEGRAL MEMBRANE PROTEIN (AFU_ORTHOLOGUE AFUA_5G08640)"/>
    <property type="match status" value="1"/>
</dbReference>
<gene>
    <name evidence="7" type="ORF">B0T24DRAFT_592990</name>
</gene>
<sequence>MGFVSKYLMVALRLWELICSVIILGILGRFLHLLNIAGAEHDGRVIYAISFAVISTLYSILFMPPFMHAFLAFPADFVLFVAWLVAFCLLIVRSGTDTCGSYWYWSYWGYYWGSWWYYPFPVLGPGDINYDGCGQWRAVLAFSFIVSFTYLVSAILGGIVVFKYYNEGKVNKDKQTKRTAPLQP</sequence>
<dbReference type="GO" id="GO:0016020">
    <property type="term" value="C:membrane"/>
    <property type="evidence" value="ECO:0007669"/>
    <property type="project" value="UniProtKB-SubCell"/>
</dbReference>
<organism evidence="7 8">
    <name type="scientific">Lasiosphaeria ovina</name>
    <dbReference type="NCBI Taxonomy" id="92902"/>
    <lineage>
        <taxon>Eukaryota</taxon>
        <taxon>Fungi</taxon>
        <taxon>Dikarya</taxon>
        <taxon>Ascomycota</taxon>
        <taxon>Pezizomycotina</taxon>
        <taxon>Sordariomycetes</taxon>
        <taxon>Sordariomycetidae</taxon>
        <taxon>Sordariales</taxon>
        <taxon>Lasiosphaeriaceae</taxon>
        <taxon>Lasiosphaeria</taxon>
    </lineage>
</organism>
<accession>A0AAE0NB25</accession>
<evidence type="ECO:0000256" key="1">
    <source>
        <dbReference type="ARBA" id="ARBA00004141"/>
    </source>
</evidence>
<proteinExistence type="predicted"/>
<feature type="domain" description="MARVEL" evidence="6">
    <location>
        <begin position="9"/>
        <end position="156"/>
    </location>
</feature>
<evidence type="ECO:0000256" key="5">
    <source>
        <dbReference type="SAM" id="Phobius"/>
    </source>
</evidence>